<feature type="domain" description="Single-stranded DNA binding protein Ssb-like OB fold" evidence="15">
    <location>
        <begin position="33"/>
        <end position="96"/>
    </location>
</feature>
<evidence type="ECO:0000256" key="8">
    <source>
        <dbReference type="ARBA" id="ARBA00041587"/>
    </source>
</evidence>
<dbReference type="InterPro" id="IPR012340">
    <property type="entry name" value="NA-bd_OB-fold"/>
</dbReference>
<dbReference type="FunFam" id="2.40.50.140:FF:000072">
    <property type="entry name" value="SOSS complex subunit B2"/>
    <property type="match status" value="1"/>
</dbReference>
<keyword evidence="17" id="KW-1185">Reference proteome</keyword>
<dbReference type="PANTHER" id="PTHR13356">
    <property type="entry name" value="OB FOLD NUCLEIC ACID BINDING PROTEIN-RELATED"/>
    <property type="match status" value="1"/>
</dbReference>
<evidence type="ECO:0000256" key="12">
    <source>
        <dbReference type="ARBA" id="ARBA00042566"/>
    </source>
</evidence>
<reference evidence="16" key="2">
    <citation type="submission" date="2025-08" db="UniProtKB">
        <authorList>
            <consortium name="Ensembl"/>
        </authorList>
    </citation>
    <scope>IDENTIFICATION</scope>
</reference>
<keyword evidence="3" id="KW-0238">DNA-binding</keyword>
<dbReference type="GO" id="GO:0010212">
    <property type="term" value="P:response to ionizing radiation"/>
    <property type="evidence" value="ECO:0007669"/>
    <property type="project" value="TreeGrafter"/>
</dbReference>
<dbReference type="Ensembl" id="ENSBIXT00000042764.1">
    <property type="protein sequence ID" value="ENSBIXP00000043803.1"/>
    <property type="gene ID" value="ENSBIXG00000027978.1"/>
</dbReference>
<evidence type="ECO:0000259" key="15">
    <source>
        <dbReference type="Pfam" id="PF21473"/>
    </source>
</evidence>
<dbReference type="GO" id="GO:0044818">
    <property type="term" value="P:mitotic G2/M transition checkpoint"/>
    <property type="evidence" value="ECO:0007669"/>
    <property type="project" value="TreeGrafter"/>
</dbReference>
<dbReference type="InterPro" id="IPR048970">
    <property type="entry name" value="OB_Ssb-like"/>
</dbReference>
<dbReference type="SUPFAM" id="SSF50249">
    <property type="entry name" value="Nucleic acid-binding proteins"/>
    <property type="match status" value="1"/>
</dbReference>
<proteinExistence type="inferred from homology"/>
<keyword evidence="2" id="KW-0227">DNA damage</keyword>
<dbReference type="PANTHER" id="PTHR13356:SF5">
    <property type="entry name" value="SOSS COMPLEX SUBUNIT B2"/>
    <property type="match status" value="1"/>
</dbReference>
<evidence type="ECO:0000256" key="10">
    <source>
        <dbReference type="ARBA" id="ARBA00042145"/>
    </source>
</evidence>
<organism evidence="16 17">
    <name type="scientific">Bos indicus x Bos taurus</name>
    <name type="common">Hybrid cattle</name>
    <dbReference type="NCBI Taxonomy" id="30522"/>
    <lineage>
        <taxon>Eukaryota</taxon>
        <taxon>Metazoa</taxon>
        <taxon>Chordata</taxon>
        <taxon>Craniata</taxon>
        <taxon>Vertebrata</taxon>
        <taxon>Euteleostomi</taxon>
        <taxon>Mammalia</taxon>
        <taxon>Eutheria</taxon>
        <taxon>Laurasiatheria</taxon>
        <taxon>Artiodactyla</taxon>
        <taxon>Ruminantia</taxon>
        <taxon>Pecora</taxon>
        <taxon>Bovidae</taxon>
        <taxon>Bovinae</taxon>
        <taxon>Bos</taxon>
    </lineage>
</organism>
<accession>A0A4W2F445</accession>
<dbReference type="GO" id="GO:0000724">
    <property type="term" value="P:double-strand break repair via homologous recombination"/>
    <property type="evidence" value="ECO:0007669"/>
    <property type="project" value="TreeGrafter"/>
</dbReference>
<evidence type="ECO:0000256" key="9">
    <source>
        <dbReference type="ARBA" id="ARBA00042075"/>
    </source>
</evidence>
<dbReference type="GO" id="GO:0005694">
    <property type="term" value="C:chromosome"/>
    <property type="evidence" value="ECO:0007669"/>
    <property type="project" value="UniProtKB-ARBA"/>
</dbReference>
<comment type="similarity">
    <text evidence="6">Belongs to the SOSS-B family. SOSS-B2 subfamily.</text>
</comment>
<dbReference type="AlphaFoldDB" id="A0A4W2F445"/>
<name>A0A4W2F445_BOBOX</name>
<reference evidence="16 17" key="1">
    <citation type="submission" date="2018-11" db="EMBL/GenBank/DDBJ databases">
        <title>Haplotype-resolved cattle genomes.</title>
        <authorList>
            <person name="Low W.Y."/>
            <person name="Tearle R."/>
            <person name="Bickhart D.M."/>
            <person name="Rosen B.D."/>
            <person name="Koren S."/>
            <person name="Rhie A."/>
            <person name="Hiendleder S."/>
            <person name="Phillippy A.M."/>
            <person name="Smith T.P.L."/>
            <person name="Williams J.L."/>
        </authorList>
    </citation>
    <scope>NUCLEOTIDE SEQUENCE [LARGE SCALE GENOMIC DNA]</scope>
</reference>
<dbReference type="GO" id="GO:0003677">
    <property type="term" value="F:DNA binding"/>
    <property type="evidence" value="ECO:0007669"/>
    <property type="project" value="UniProtKB-KW"/>
</dbReference>
<comment type="subcellular location">
    <subcellularLocation>
        <location evidence="1">Nucleus</location>
    </subcellularLocation>
</comment>
<evidence type="ECO:0000256" key="3">
    <source>
        <dbReference type="ARBA" id="ARBA00023125"/>
    </source>
</evidence>
<evidence type="ECO:0000313" key="16">
    <source>
        <dbReference type="Ensembl" id="ENSBIXP00000043803.1"/>
    </source>
</evidence>
<evidence type="ECO:0000256" key="13">
    <source>
        <dbReference type="ARBA" id="ARBA00045824"/>
    </source>
</evidence>
<dbReference type="Gene3D" id="2.40.50.140">
    <property type="entry name" value="Nucleic acid-binding proteins"/>
    <property type="match status" value="1"/>
</dbReference>
<evidence type="ECO:0000256" key="4">
    <source>
        <dbReference type="ARBA" id="ARBA00023204"/>
    </source>
</evidence>
<sequence>MNGVRDPPLFIKDIKPGLKNLNVVFIVLEIGRVTKTKDGHEVRSCKVADKTGSITISVWDEIGGLIQPGDIIRLTRGYASMWKGCLTLYTGRGGELQKIGEFCMVYSELPNFSEPNPDYRGQQNKGAHNEQKNNSMNNSNNVGTGTFGPMEILVIYQEVPCVAQRLKHLPAMQETWVRSLGQEDPLEKEMATHSNILAWRIPWTEEPGGLQSLGSQRVGHDGATSLSFFLSSSYL</sequence>
<evidence type="ECO:0000256" key="7">
    <source>
        <dbReference type="ARBA" id="ARBA00040784"/>
    </source>
</evidence>
<dbReference type="Pfam" id="PF21473">
    <property type="entry name" value="OB_Ssb-like"/>
    <property type="match status" value="1"/>
</dbReference>
<keyword evidence="5" id="KW-0539">Nucleus</keyword>
<comment type="function">
    <text evidence="13">Component of the SOSS complex, a multiprotein complex that functions downstream of the MRN complex to promote DNA repair and G2/M checkpoint. In the SOSS complex, acts as a sensor of single-stranded DNA that binds to single-stranded DNA, in particular to polypyrimidines. The SOSS complex associates with DNA lesions and influences diverse endpoints in the cellular DNA damage response including cell-cycle checkpoint activation, recombinational repair and maintenance of genomic stability. Required for efficient homologous recombination-dependent repair of double-strand breaks (DSBs) and ATM-dependent signaling pathways.</text>
</comment>
<evidence type="ECO:0000256" key="11">
    <source>
        <dbReference type="ARBA" id="ARBA00042187"/>
    </source>
</evidence>
<keyword evidence="4" id="KW-0234">DNA repair</keyword>
<dbReference type="CDD" id="cd04491">
    <property type="entry name" value="SoSSB_OBF"/>
    <property type="match status" value="1"/>
</dbReference>
<evidence type="ECO:0000313" key="17">
    <source>
        <dbReference type="Proteomes" id="UP000314981"/>
    </source>
</evidence>
<evidence type="ECO:0000256" key="2">
    <source>
        <dbReference type="ARBA" id="ARBA00022763"/>
    </source>
</evidence>
<evidence type="ECO:0000256" key="1">
    <source>
        <dbReference type="ARBA" id="ARBA00004123"/>
    </source>
</evidence>
<evidence type="ECO:0000256" key="5">
    <source>
        <dbReference type="ARBA" id="ARBA00023242"/>
    </source>
</evidence>
<dbReference type="Proteomes" id="UP000314981">
    <property type="component" value="Chromosome 2"/>
</dbReference>
<evidence type="ECO:0000256" key="14">
    <source>
        <dbReference type="SAM" id="MobiDB-lite"/>
    </source>
</evidence>
<dbReference type="GO" id="GO:0070876">
    <property type="term" value="C:SOSS complex"/>
    <property type="evidence" value="ECO:0007669"/>
    <property type="project" value="TreeGrafter"/>
</dbReference>
<reference evidence="16" key="3">
    <citation type="submission" date="2025-09" db="UniProtKB">
        <authorList>
            <consortium name="Ensembl"/>
        </authorList>
    </citation>
    <scope>IDENTIFICATION</scope>
</reference>
<protein>
    <recommendedName>
        <fullName evidence="7">SOSS complex subunit B2</fullName>
    </recommendedName>
    <alternativeName>
        <fullName evidence="8">Nucleic acid-binding protein 1</fullName>
    </alternativeName>
    <alternativeName>
        <fullName evidence="11">Oligonucleotide/oligosaccharide-binding fold-containing protein 2A</fullName>
    </alternativeName>
    <alternativeName>
        <fullName evidence="9">Sensor of single-strand DNA complex subunit B2</fullName>
    </alternativeName>
    <alternativeName>
        <fullName evidence="12">Sensor of ssDNA subunit B2</fullName>
    </alternativeName>
    <alternativeName>
        <fullName evidence="10">Single-stranded DNA-binding protein 2</fullName>
    </alternativeName>
</protein>
<dbReference type="InterPro" id="IPR051231">
    <property type="entry name" value="SOSS-B"/>
</dbReference>
<evidence type="ECO:0000256" key="6">
    <source>
        <dbReference type="ARBA" id="ARBA00038153"/>
    </source>
</evidence>
<feature type="region of interest" description="Disordered" evidence="14">
    <location>
        <begin position="114"/>
        <end position="140"/>
    </location>
</feature>